<evidence type="ECO:0000313" key="2">
    <source>
        <dbReference type="EMBL" id="SKB89155.1"/>
    </source>
</evidence>
<reference evidence="3" key="1">
    <citation type="submission" date="2017-02" db="EMBL/GenBank/DDBJ databases">
        <authorList>
            <person name="Varghese N."/>
            <person name="Submissions S."/>
        </authorList>
    </citation>
    <scope>NUCLEOTIDE SEQUENCE [LARGE SCALE GENOMIC DNA]</scope>
    <source>
        <strain evidence="3">DSM 24412</strain>
    </source>
</reference>
<accession>A0A1T5EYZ1</accession>
<evidence type="ECO:0000313" key="3">
    <source>
        <dbReference type="Proteomes" id="UP000191055"/>
    </source>
</evidence>
<feature type="transmembrane region" description="Helical" evidence="1">
    <location>
        <begin position="7"/>
        <end position="27"/>
    </location>
</feature>
<keyword evidence="3" id="KW-1185">Reference proteome</keyword>
<dbReference type="EMBL" id="FUYV01000006">
    <property type="protein sequence ID" value="SKB89155.1"/>
    <property type="molecule type" value="Genomic_DNA"/>
</dbReference>
<proteinExistence type="predicted"/>
<dbReference type="AlphaFoldDB" id="A0A1T5EYZ1"/>
<keyword evidence="1" id="KW-0472">Membrane</keyword>
<keyword evidence="1" id="KW-0812">Transmembrane</keyword>
<organism evidence="2 3">
    <name type="scientific">Alkalitalea saponilacus</name>
    <dbReference type="NCBI Taxonomy" id="889453"/>
    <lineage>
        <taxon>Bacteria</taxon>
        <taxon>Pseudomonadati</taxon>
        <taxon>Bacteroidota</taxon>
        <taxon>Bacteroidia</taxon>
        <taxon>Marinilabiliales</taxon>
        <taxon>Marinilabiliaceae</taxon>
        <taxon>Alkalitalea</taxon>
    </lineage>
</organism>
<dbReference type="Proteomes" id="UP000191055">
    <property type="component" value="Unassembled WGS sequence"/>
</dbReference>
<name>A0A1T5EYZ1_9BACT</name>
<protein>
    <submittedName>
        <fullName evidence="2">Uncharacterized protein</fullName>
    </submittedName>
</protein>
<dbReference type="STRING" id="889453.SAMN03080601_01467"/>
<sequence>MYTLTRGITFLLIVVSSVYLFTCNLFKGSPTIKHFGFENPIYYFLPILAYMLISIKYLNLLVFDLFVLPFAVSTSI</sequence>
<evidence type="ECO:0000256" key="1">
    <source>
        <dbReference type="SAM" id="Phobius"/>
    </source>
</evidence>
<keyword evidence="1" id="KW-1133">Transmembrane helix</keyword>
<feature type="transmembrane region" description="Helical" evidence="1">
    <location>
        <begin position="47"/>
        <end position="72"/>
    </location>
</feature>
<gene>
    <name evidence="2" type="ORF">SAMN03080601_01467</name>
</gene>